<name>A0AAD7CGP9_9AGAR</name>
<protein>
    <submittedName>
        <fullName evidence="4">DnaJ domain-containing protein</fullName>
    </submittedName>
</protein>
<keyword evidence="2" id="KW-0812">Transmembrane</keyword>
<reference evidence="4" key="1">
    <citation type="submission" date="2023-03" db="EMBL/GenBank/DDBJ databases">
        <title>Massive genome expansion in bonnet fungi (Mycena s.s.) driven by repeated elements and novel gene families across ecological guilds.</title>
        <authorList>
            <consortium name="Lawrence Berkeley National Laboratory"/>
            <person name="Harder C.B."/>
            <person name="Miyauchi S."/>
            <person name="Viragh M."/>
            <person name="Kuo A."/>
            <person name="Thoen E."/>
            <person name="Andreopoulos B."/>
            <person name="Lu D."/>
            <person name="Skrede I."/>
            <person name="Drula E."/>
            <person name="Henrissat B."/>
            <person name="Morin E."/>
            <person name="Kohler A."/>
            <person name="Barry K."/>
            <person name="LaButti K."/>
            <person name="Morin E."/>
            <person name="Salamov A."/>
            <person name="Lipzen A."/>
            <person name="Mereny Z."/>
            <person name="Hegedus B."/>
            <person name="Baldrian P."/>
            <person name="Stursova M."/>
            <person name="Weitz H."/>
            <person name="Taylor A."/>
            <person name="Grigoriev I.V."/>
            <person name="Nagy L.G."/>
            <person name="Martin F."/>
            <person name="Kauserud H."/>
        </authorList>
    </citation>
    <scope>NUCLEOTIDE SEQUENCE</scope>
    <source>
        <strain evidence="4">9284</strain>
    </source>
</reference>
<keyword evidence="2" id="KW-0472">Membrane</keyword>
<accession>A0AAD7CGP9</accession>
<dbReference type="SMART" id="SM00271">
    <property type="entry name" value="DnaJ"/>
    <property type="match status" value="1"/>
</dbReference>
<organism evidence="4 5">
    <name type="scientific">Roridomyces roridus</name>
    <dbReference type="NCBI Taxonomy" id="1738132"/>
    <lineage>
        <taxon>Eukaryota</taxon>
        <taxon>Fungi</taxon>
        <taxon>Dikarya</taxon>
        <taxon>Basidiomycota</taxon>
        <taxon>Agaricomycotina</taxon>
        <taxon>Agaricomycetes</taxon>
        <taxon>Agaricomycetidae</taxon>
        <taxon>Agaricales</taxon>
        <taxon>Marasmiineae</taxon>
        <taxon>Mycenaceae</taxon>
        <taxon>Roridomyces</taxon>
    </lineage>
</organism>
<dbReference type="PROSITE" id="PS50076">
    <property type="entry name" value="DNAJ_2"/>
    <property type="match status" value="1"/>
</dbReference>
<sequence>MHRRALSTTGCRRGTHYDTLGVSRHATTAQVKKAFFSLSKEHHPDVPDHKEKPPFHAITEAYNILRDPVSRRAYDNTLPAPQAPSPSTLQSRHLADTAARLRRTARASSSSSSSSPPPFAPRTHHGAHEPPFRRRPPTHVLLPGANNLRHNLHPGQRYQPPDPAEQAAAWAAQQEMLREKKTRGTRFMGSMMVGFSMLVVAGWAVDRMLS</sequence>
<dbReference type="CDD" id="cd06257">
    <property type="entry name" value="DnaJ"/>
    <property type="match status" value="1"/>
</dbReference>
<dbReference type="PROSITE" id="PS00636">
    <property type="entry name" value="DNAJ_1"/>
    <property type="match status" value="1"/>
</dbReference>
<dbReference type="PANTHER" id="PTHR44825:SF1">
    <property type="entry name" value="DNAJ HOMOLOG SUBFAMILY C MEMBER 4"/>
    <property type="match status" value="1"/>
</dbReference>
<gene>
    <name evidence="4" type="ORF">FB45DRAFT_895197</name>
</gene>
<evidence type="ECO:0000313" key="4">
    <source>
        <dbReference type="EMBL" id="KAJ7648085.1"/>
    </source>
</evidence>
<dbReference type="AlphaFoldDB" id="A0AAD7CGP9"/>
<dbReference type="Gene3D" id="1.10.287.110">
    <property type="entry name" value="DnaJ domain"/>
    <property type="match status" value="1"/>
</dbReference>
<feature type="domain" description="J" evidence="3">
    <location>
        <begin position="15"/>
        <end position="78"/>
    </location>
</feature>
<dbReference type="InterPro" id="IPR001623">
    <property type="entry name" value="DnaJ_domain"/>
</dbReference>
<feature type="transmembrane region" description="Helical" evidence="2">
    <location>
        <begin position="187"/>
        <end position="205"/>
    </location>
</feature>
<dbReference type="Pfam" id="PF00226">
    <property type="entry name" value="DnaJ"/>
    <property type="match status" value="1"/>
</dbReference>
<dbReference type="SUPFAM" id="SSF46565">
    <property type="entry name" value="Chaperone J-domain"/>
    <property type="match status" value="1"/>
</dbReference>
<dbReference type="PRINTS" id="PR00625">
    <property type="entry name" value="JDOMAIN"/>
</dbReference>
<dbReference type="PANTHER" id="PTHR44825">
    <property type="match status" value="1"/>
</dbReference>
<keyword evidence="5" id="KW-1185">Reference proteome</keyword>
<evidence type="ECO:0000256" key="1">
    <source>
        <dbReference type="SAM" id="MobiDB-lite"/>
    </source>
</evidence>
<comment type="caution">
    <text evidence="4">The sequence shown here is derived from an EMBL/GenBank/DDBJ whole genome shotgun (WGS) entry which is preliminary data.</text>
</comment>
<feature type="region of interest" description="Disordered" evidence="1">
    <location>
        <begin position="74"/>
        <end position="93"/>
    </location>
</feature>
<evidence type="ECO:0000259" key="3">
    <source>
        <dbReference type="PROSITE" id="PS50076"/>
    </source>
</evidence>
<dbReference type="InterPro" id="IPR018253">
    <property type="entry name" value="DnaJ_domain_CS"/>
</dbReference>
<feature type="region of interest" description="Disordered" evidence="1">
    <location>
        <begin position="100"/>
        <end position="147"/>
    </location>
</feature>
<keyword evidence="2" id="KW-1133">Transmembrane helix</keyword>
<proteinExistence type="predicted"/>
<evidence type="ECO:0000256" key="2">
    <source>
        <dbReference type="SAM" id="Phobius"/>
    </source>
</evidence>
<dbReference type="Proteomes" id="UP001221142">
    <property type="component" value="Unassembled WGS sequence"/>
</dbReference>
<evidence type="ECO:0000313" key="5">
    <source>
        <dbReference type="Proteomes" id="UP001221142"/>
    </source>
</evidence>
<dbReference type="InterPro" id="IPR036869">
    <property type="entry name" value="J_dom_sf"/>
</dbReference>
<dbReference type="InterPro" id="IPR052763">
    <property type="entry name" value="DnaJ_C4"/>
</dbReference>
<dbReference type="EMBL" id="JARKIF010000002">
    <property type="protein sequence ID" value="KAJ7648085.1"/>
    <property type="molecule type" value="Genomic_DNA"/>
</dbReference>